<reference evidence="2" key="4">
    <citation type="submission" date="2023-02" db="EMBL/GenBank/DDBJ databases">
        <authorList>
            <person name="Concha-Toloza M."/>
            <person name="Lopez-Cantillo M."/>
            <person name="Molina-Mora J."/>
            <person name="Collado L."/>
        </authorList>
    </citation>
    <scope>NUCLEOTIDE SEQUENCE</scope>
    <source>
        <strain evidence="2">FR1p153A2</strain>
    </source>
</reference>
<reference evidence="2" key="1">
    <citation type="journal article" date="2023" name="Antibiotics">
        <title>Genomic Characterization of Antibiotic-Resistant Campylobacterales Isolated from Chilean Poultry Meat.</title>
        <authorList>
            <person name="Concha-Toloza M."/>
            <person name="Lopez-Cantillo M."/>
            <person name="Molina-Mora J.A."/>
            <person name="Collado L."/>
        </authorList>
    </citation>
    <scope>NUCLEOTIDE SEQUENCE</scope>
    <source>
        <strain evidence="2">FR1p153A2</strain>
    </source>
</reference>
<evidence type="ECO:0000313" key="2">
    <source>
        <dbReference type="EMBL" id="MDK2042174.1"/>
    </source>
</evidence>
<dbReference type="Proteomes" id="UP001171508">
    <property type="component" value="Unassembled WGS sequence"/>
</dbReference>
<organism evidence="3 4">
    <name type="scientific">Aliarcobacter butzleri</name>
    <dbReference type="NCBI Taxonomy" id="28197"/>
    <lineage>
        <taxon>Bacteria</taxon>
        <taxon>Pseudomonadati</taxon>
        <taxon>Campylobacterota</taxon>
        <taxon>Epsilonproteobacteria</taxon>
        <taxon>Campylobacterales</taxon>
        <taxon>Arcobacteraceae</taxon>
        <taxon>Aliarcobacter</taxon>
    </lineage>
</organism>
<comment type="caution">
    <text evidence="3">The sequence shown here is derived from an EMBL/GenBank/DDBJ whole genome shotgun (WGS) entry which is preliminary data.</text>
</comment>
<name>A0AAP4PJM9_9BACT</name>
<feature type="transmembrane region" description="Helical" evidence="1">
    <location>
        <begin position="28"/>
        <end position="46"/>
    </location>
</feature>
<dbReference type="RefSeq" id="WP_151945122.1">
    <property type="nucleotide sequence ID" value="NZ_CABVQV010000008.1"/>
</dbReference>
<protein>
    <submittedName>
        <fullName evidence="3">Uncharacterized protein</fullName>
    </submittedName>
</protein>
<keyword evidence="1" id="KW-0812">Transmembrane</keyword>
<gene>
    <name evidence="3" type="ORF">PJV92_12275</name>
    <name evidence="2" type="ORF">PT517_10355</name>
</gene>
<reference evidence="3" key="3">
    <citation type="submission" date="2023-01" db="EMBL/GenBank/DDBJ databases">
        <authorList>
            <person name="Uljanovas D."/>
        </authorList>
    </citation>
    <scope>NUCLEOTIDE SEQUENCE</scope>
    <source>
        <strain evidence="3">H19</strain>
    </source>
</reference>
<keyword evidence="1" id="KW-1133">Transmembrane helix</keyword>
<keyword evidence="1" id="KW-0472">Membrane</keyword>
<reference evidence="3" key="2">
    <citation type="journal article" date="2023" name="Microorganisms">
        <title>Genomic Characterization of Arcobacter butzleri Strains Isolated from Various Sources in Lithuania.</title>
        <authorList>
            <person name="Uljanovas D."/>
            <person name="Golz G."/>
            <person name="Fleischmann S."/>
            <person name="Kudirkiene E."/>
            <person name="Kasetiene N."/>
            <person name="Grineviciene A."/>
            <person name="Tamuleviciene E."/>
            <person name="Aksomaitiene J."/>
            <person name="Alter T."/>
            <person name="Malakauskas M."/>
        </authorList>
    </citation>
    <scope>NUCLEOTIDE SEQUENCE</scope>
    <source>
        <strain evidence="3">H19</strain>
    </source>
</reference>
<evidence type="ECO:0000313" key="4">
    <source>
        <dbReference type="Proteomes" id="UP001171508"/>
    </source>
</evidence>
<proteinExistence type="predicted"/>
<dbReference type="EMBL" id="JAQJJM010000065">
    <property type="protein sequence ID" value="MDN5133494.1"/>
    <property type="molecule type" value="Genomic_DNA"/>
</dbReference>
<evidence type="ECO:0000256" key="1">
    <source>
        <dbReference type="SAM" id="Phobius"/>
    </source>
</evidence>
<accession>A0AAP4PJM9</accession>
<sequence length="60" mass="7240">MYRYLIVLLLTIFPSILIIINDVEQSHIYLSFLFFVCLSGIYINYYRDSSKVKEFIDTFF</sequence>
<dbReference type="AlphaFoldDB" id="A0AAP4PJM9"/>
<dbReference type="EMBL" id="JAQTJK010000015">
    <property type="protein sequence ID" value="MDK2042174.1"/>
    <property type="molecule type" value="Genomic_DNA"/>
</dbReference>
<dbReference type="Proteomes" id="UP001237501">
    <property type="component" value="Unassembled WGS sequence"/>
</dbReference>
<evidence type="ECO:0000313" key="3">
    <source>
        <dbReference type="EMBL" id="MDN5133494.1"/>
    </source>
</evidence>